<evidence type="ECO:0000313" key="3">
    <source>
        <dbReference type="Proteomes" id="UP001416858"/>
    </source>
</evidence>
<evidence type="ECO:0000256" key="1">
    <source>
        <dbReference type="SAM" id="MobiDB-lite"/>
    </source>
</evidence>
<dbReference type="EMBL" id="BAABRO010000039">
    <property type="protein sequence ID" value="GAA5511158.1"/>
    <property type="molecule type" value="Genomic_DNA"/>
</dbReference>
<dbReference type="RefSeq" id="WP_345689610.1">
    <property type="nucleotide sequence ID" value="NZ_BAABRO010000039.1"/>
</dbReference>
<proteinExistence type="predicted"/>
<accession>A0ABP9W3Q0</accession>
<feature type="region of interest" description="Disordered" evidence="1">
    <location>
        <begin position="1"/>
        <end position="44"/>
    </location>
</feature>
<organism evidence="2 3">
    <name type="scientific">Novipirellula caenicola</name>
    <dbReference type="NCBI Taxonomy" id="1536901"/>
    <lineage>
        <taxon>Bacteria</taxon>
        <taxon>Pseudomonadati</taxon>
        <taxon>Planctomycetota</taxon>
        <taxon>Planctomycetia</taxon>
        <taxon>Pirellulales</taxon>
        <taxon>Pirellulaceae</taxon>
        <taxon>Novipirellula</taxon>
    </lineage>
</organism>
<protein>
    <submittedName>
        <fullName evidence="2">Uncharacterized protein</fullName>
    </submittedName>
</protein>
<reference evidence="2 3" key="1">
    <citation type="submission" date="2024-02" db="EMBL/GenBank/DDBJ databases">
        <title>Rhodopirellula caenicola NBRC 110016.</title>
        <authorList>
            <person name="Ichikawa N."/>
            <person name="Katano-Makiyama Y."/>
            <person name="Hidaka K."/>
        </authorList>
    </citation>
    <scope>NUCLEOTIDE SEQUENCE [LARGE SCALE GENOMIC DNA]</scope>
    <source>
        <strain evidence="2 3">NBRC 110016</strain>
    </source>
</reference>
<keyword evidence="3" id="KW-1185">Reference proteome</keyword>
<feature type="compositionally biased region" description="Low complexity" evidence="1">
    <location>
        <begin position="22"/>
        <end position="38"/>
    </location>
</feature>
<feature type="compositionally biased region" description="Basic and acidic residues" evidence="1">
    <location>
        <begin position="1"/>
        <end position="16"/>
    </location>
</feature>
<evidence type="ECO:0000313" key="2">
    <source>
        <dbReference type="EMBL" id="GAA5511158.1"/>
    </source>
</evidence>
<comment type="caution">
    <text evidence="2">The sequence shown here is derived from an EMBL/GenBank/DDBJ whole genome shotgun (WGS) entry which is preliminary data.</text>
</comment>
<gene>
    <name evidence="2" type="ORF">Rcae01_06674</name>
</gene>
<sequence>MAKRDDLLRRLKQADRRRSRRPNSSAPPNASPHPSAAAKQSANQPDVTALVVAEVIAFTRSDQSCRDPQVVSALRAVLRGSSPAVDSARRLVDQLQRIADRPDVKLRDFRTAVKGLCEQAMQFDRDAEGDDRFINYLAVLIE</sequence>
<dbReference type="Proteomes" id="UP001416858">
    <property type="component" value="Unassembled WGS sequence"/>
</dbReference>
<name>A0ABP9W3Q0_9BACT</name>